<keyword evidence="2" id="KW-0812">Transmembrane</keyword>
<feature type="domain" description="SPOR" evidence="3">
    <location>
        <begin position="354"/>
        <end position="433"/>
    </location>
</feature>
<evidence type="ECO:0000313" key="4">
    <source>
        <dbReference type="EMBL" id="SNT25508.1"/>
    </source>
</evidence>
<dbReference type="OrthoDB" id="116293at2"/>
<dbReference type="AlphaFoldDB" id="A0A239L6G4"/>
<dbReference type="InterPro" id="IPR011009">
    <property type="entry name" value="Kinase-like_dom_sf"/>
</dbReference>
<proteinExistence type="predicted"/>
<dbReference type="InterPro" id="IPR007730">
    <property type="entry name" value="SPOR-like_dom"/>
</dbReference>
<dbReference type="SUPFAM" id="SSF56112">
    <property type="entry name" value="Protein kinase-like (PK-like)"/>
    <property type="match status" value="1"/>
</dbReference>
<evidence type="ECO:0000313" key="5">
    <source>
        <dbReference type="Proteomes" id="UP000198356"/>
    </source>
</evidence>
<name>A0A239L6G4_9BACT</name>
<feature type="region of interest" description="Disordered" evidence="1">
    <location>
        <begin position="413"/>
        <end position="437"/>
    </location>
</feature>
<dbReference type="GO" id="GO:0042834">
    <property type="term" value="F:peptidoglycan binding"/>
    <property type="evidence" value="ECO:0007669"/>
    <property type="project" value="InterPro"/>
</dbReference>
<dbReference type="EMBL" id="FZOU01000006">
    <property type="protein sequence ID" value="SNT25508.1"/>
    <property type="molecule type" value="Genomic_DNA"/>
</dbReference>
<dbReference type="Gene3D" id="1.10.510.10">
    <property type="entry name" value="Transferase(Phosphotransferase) domain 1"/>
    <property type="match status" value="1"/>
</dbReference>
<sequence>MHLWSDYEGKTIAEAYPLGQLIRPEGRTAFFATANGTGTPAVIRLTESLNDEHEMLSRWQQVADLGEEHLVTIKKFGQTSFDGTPLAYALLELTDASLADILRERPLTPAETVEVGHSLVAALKALHAKDLVHEHLTPESVLAVGEVIKLRSDCVREATNDLDHTPEALKQRDVHALAELLLRCLTLDANLTPATRLAAPFDRIVPRGLDGAWGLDEIDAALTPPPTPEVKPLVPEGVIAAAHAAAETHRLELADAAQAEPYEPVQAELPLQSARVSRIYSPVKAAPKPPLFWGGVAAAALLALFVVWHLVQGRPVTSATATAPAAPATVAPSPIKTIDDAPNPPAAKAGVATVATQPGWHVVAYTYNHEDQAWQKVASLRAEHSSLRPEVFSPSGRAPFLVTLGGGMSRAEAEALRRQARKDGLPRDVFTRDYRAR</sequence>
<gene>
    <name evidence="4" type="ORF">SAMN05421770_106113</name>
</gene>
<keyword evidence="2" id="KW-0472">Membrane</keyword>
<keyword evidence="2" id="KW-1133">Transmembrane helix</keyword>
<organism evidence="4 5">
    <name type="scientific">Granulicella rosea</name>
    <dbReference type="NCBI Taxonomy" id="474952"/>
    <lineage>
        <taxon>Bacteria</taxon>
        <taxon>Pseudomonadati</taxon>
        <taxon>Acidobacteriota</taxon>
        <taxon>Terriglobia</taxon>
        <taxon>Terriglobales</taxon>
        <taxon>Acidobacteriaceae</taxon>
        <taxon>Granulicella</taxon>
    </lineage>
</organism>
<feature type="transmembrane region" description="Helical" evidence="2">
    <location>
        <begin position="291"/>
        <end position="311"/>
    </location>
</feature>
<evidence type="ECO:0000256" key="2">
    <source>
        <dbReference type="SAM" id="Phobius"/>
    </source>
</evidence>
<dbReference type="Proteomes" id="UP000198356">
    <property type="component" value="Unassembled WGS sequence"/>
</dbReference>
<evidence type="ECO:0000256" key="1">
    <source>
        <dbReference type="SAM" id="MobiDB-lite"/>
    </source>
</evidence>
<dbReference type="PROSITE" id="PS51724">
    <property type="entry name" value="SPOR"/>
    <property type="match status" value="1"/>
</dbReference>
<accession>A0A239L6G4</accession>
<evidence type="ECO:0000259" key="3">
    <source>
        <dbReference type="PROSITE" id="PS51724"/>
    </source>
</evidence>
<dbReference type="RefSeq" id="WP_089409449.1">
    <property type="nucleotide sequence ID" value="NZ_FZOU01000006.1"/>
</dbReference>
<keyword evidence="5" id="KW-1185">Reference proteome</keyword>
<reference evidence="4 5" key="1">
    <citation type="submission" date="2017-06" db="EMBL/GenBank/DDBJ databases">
        <authorList>
            <person name="Kim H.J."/>
            <person name="Triplett B.A."/>
        </authorList>
    </citation>
    <scope>NUCLEOTIDE SEQUENCE [LARGE SCALE GENOMIC DNA]</scope>
    <source>
        <strain evidence="4 5">DSM 18704</strain>
    </source>
</reference>
<protein>
    <recommendedName>
        <fullName evidence="3">SPOR domain-containing protein</fullName>
    </recommendedName>
</protein>